<name>A0A161WBS1_COLIC</name>
<dbReference type="AlphaFoldDB" id="A0A161WBS1"/>
<organism evidence="1 2">
    <name type="scientific">Colletotrichum incanum</name>
    <name type="common">Soybean anthracnose fungus</name>
    <dbReference type="NCBI Taxonomy" id="1573173"/>
    <lineage>
        <taxon>Eukaryota</taxon>
        <taxon>Fungi</taxon>
        <taxon>Dikarya</taxon>
        <taxon>Ascomycota</taxon>
        <taxon>Pezizomycotina</taxon>
        <taxon>Sordariomycetes</taxon>
        <taxon>Hypocreomycetidae</taxon>
        <taxon>Glomerellales</taxon>
        <taxon>Glomerellaceae</taxon>
        <taxon>Colletotrichum</taxon>
        <taxon>Colletotrichum spaethianum species complex</taxon>
    </lineage>
</organism>
<keyword evidence="2" id="KW-1185">Reference proteome</keyword>
<dbReference type="EMBL" id="LFIW01001609">
    <property type="protein sequence ID" value="KZL81658.1"/>
    <property type="molecule type" value="Genomic_DNA"/>
</dbReference>
<gene>
    <name evidence="1" type="ORF">CI238_07797</name>
</gene>
<proteinExistence type="predicted"/>
<reference evidence="1 2" key="1">
    <citation type="submission" date="2015-06" db="EMBL/GenBank/DDBJ databases">
        <title>Survival trade-offs in plant roots during colonization by closely related pathogenic and mutualistic fungi.</title>
        <authorList>
            <person name="Hacquard S."/>
            <person name="Kracher B."/>
            <person name="Hiruma K."/>
            <person name="Weinman A."/>
            <person name="Muench P."/>
            <person name="Garrido Oter R."/>
            <person name="Ver Loren van Themaat E."/>
            <person name="Dallerey J.-F."/>
            <person name="Damm U."/>
            <person name="Henrissat B."/>
            <person name="Lespinet O."/>
            <person name="Thon M."/>
            <person name="Kemen E."/>
            <person name="McHardy A.C."/>
            <person name="Schulze-Lefert P."/>
            <person name="O'Connell R.J."/>
        </authorList>
    </citation>
    <scope>NUCLEOTIDE SEQUENCE [LARGE SCALE GENOMIC DNA]</scope>
    <source>
        <strain evidence="1 2">MAFF 238704</strain>
    </source>
</reference>
<protein>
    <submittedName>
        <fullName evidence="1">Uncharacterized protein</fullName>
    </submittedName>
</protein>
<evidence type="ECO:0000313" key="2">
    <source>
        <dbReference type="Proteomes" id="UP000076584"/>
    </source>
</evidence>
<sequence length="399" mass="45945">MATATVEDAESTTVMPCITTDGISHDSYLKCLYASYNNIAFLPRRVVDGQQPAIHNSMVKSADMIINLQKWLGKTEDCYKVEAMENLLRNVHDWICIADVDLSLHNLQQVKLAHTIYKKLMLEDFDHWSHYKFCLTHQESLGPHELSDPKFNYKGFGPLNRDFMWNAKNKTISWQNNRTRQIQEFYIPQLVDAKKILACVRKPNFHDRWSEKRHDHERYHQLSGTACDAWVDGPQTFHQTSTTADERTLTLYTHVAKKISCSKCTKKGSGYGTCHSNTCSSKNKVTKSTKKAKSPGFTIRTKVRVSGDFTKKKLWSFQEKKNLWDAIQTHVDRVAHDLNTSTDRATVAGDIFIRSGFDRIRGHQLNEEERHAFFQAHRVGLCYETNVSLRDPWEGIVGE</sequence>
<dbReference type="Proteomes" id="UP000076584">
    <property type="component" value="Unassembled WGS sequence"/>
</dbReference>
<comment type="caution">
    <text evidence="1">The sequence shown here is derived from an EMBL/GenBank/DDBJ whole genome shotgun (WGS) entry which is preliminary data.</text>
</comment>
<accession>A0A161WBS1</accession>
<evidence type="ECO:0000313" key="1">
    <source>
        <dbReference type="EMBL" id="KZL81658.1"/>
    </source>
</evidence>